<evidence type="ECO:0000313" key="2">
    <source>
        <dbReference type="Proteomes" id="UP001280121"/>
    </source>
</evidence>
<evidence type="ECO:0000313" key="1">
    <source>
        <dbReference type="EMBL" id="KAK2659778.1"/>
    </source>
</evidence>
<protein>
    <submittedName>
        <fullName evidence="1">Uncharacterized protein</fullName>
    </submittedName>
</protein>
<dbReference type="EMBL" id="JANJYI010000002">
    <property type="protein sequence ID" value="KAK2659778.1"/>
    <property type="molecule type" value="Genomic_DNA"/>
</dbReference>
<comment type="caution">
    <text evidence="1">The sequence shown here is derived from an EMBL/GenBank/DDBJ whole genome shotgun (WGS) entry which is preliminary data.</text>
</comment>
<proteinExistence type="predicted"/>
<name>A0AAD9XI71_9ROSI</name>
<dbReference type="PANTHER" id="PTHR31973">
    <property type="entry name" value="POLYPROTEIN, PUTATIVE-RELATED"/>
    <property type="match status" value="1"/>
</dbReference>
<keyword evidence="2" id="KW-1185">Reference proteome</keyword>
<reference evidence="1" key="1">
    <citation type="journal article" date="2023" name="Plant J.">
        <title>Genome sequences and population genomics provide insights into the demographic history, inbreeding, and mutation load of two 'living fossil' tree species of Dipteronia.</title>
        <authorList>
            <person name="Feng Y."/>
            <person name="Comes H.P."/>
            <person name="Chen J."/>
            <person name="Zhu S."/>
            <person name="Lu R."/>
            <person name="Zhang X."/>
            <person name="Li P."/>
            <person name="Qiu J."/>
            <person name="Olsen K.M."/>
            <person name="Qiu Y."/>
        </authorList>
    </citation>
    <scope>NUCLEOTIDE SEQUENCE</scope>
    <source>
        <strain evidence="1">KIB01</strain>
    </source>
</reference>
<dbReference type="Proteomes" id="UP001280121">
    <property type="component" value="Unassembled WGS sequence"/>
</dbReference>
<organism evidence="1 2">
    <name type="scientific">Dipteronia dyeriana</name>
    <dbReference type="NCBI Taxonomy" id="168575"/>
    <lineage>
        <taxon>Eukaryota</taxon>
        <taxon>Viridiplantae</taxon>
        <taxon>Streptophyta</taxon>
        <taxon>Embryophyta</taxon>
        <taxon>Tracheophyta</taxon>
        <taxon>Spermatophyta</taxon>
        <taxon>Magnoliopsida</taxon>
        <taxon>eudicotyledons</taxon>
        <taxon>Gunneridae</taxon>
        <taxon>Pentapetalae</taxon>
        <taxon>rosids</taxon>
        <taxon>malvids</taxon>
        <taxon>Sapindales</taxon>
        <taxon>Sapindaceae</taxon>
        <taxon>Hippocastanoideae</taxon>
        <taxon>Acereae</taxon>
        <taxon>Dipteronia</taxon>
    </lineage>
</organism>
<gene>
    <name evidence="1" type="ORF">Ddye_006311</name>
</gene>
<dbReference type="PANTHER" id="PTHR31973:SF187">
    <property type="entry name" value="MUTATOR TRANSPOSASE MUDRA PROTEIN"/>
    <property type="match status" value="1"/>
</dbReference>
<accession>A0AAD9XI71</accession>
<dbReference type="AlphaFoldDB" id="A0AAD9XI71"/>
<sequence length="108" mass="12514">MQAGDECSWRIRVSSLPDDVTFKISSITENHVNRRRVMNNNEATAKWVASATSILIRDNPNVKVKVLQTQFKSTYGVEPSKRKIYRAKRKELMMLKSDHVDCYGQLRK</sequence>